<reference evidence="1" key="1">
    <citation type="submission" date="2020-09" db="EMBL/GenBank/DDBJ databases">
        <title>Rhizobia associated with sainfoin plants.</title>
        <authorList>
            <person name="Asharfi S."/>
            <person name="Kuzmanovic N."/>
            <person name="Bunk B."/>
            <person name="Sproeer C."/>
            <person name="Becker M."/>
            <person name="Thuenen T."/>
        </authorList>
    </citation>
    <scope>NUCLEOTIDE SEQUENCE</scope>
    <source>
        <strain evidence="1">OM4</strain>
    </source>
</reference>
<gene>
    <name evidence="1" type="ORF">IHQ72_31665</name>
</gene>
<protein>
    <submittedName>
        <fullName evidence="1">Uncharacterized protein</fullName>
    </submittedName>
</protein>
<accession>A0ABY5QV50</accession>
<evidence type="ECO:0000313" key="2">
    <source>
        <dbReference type="Proteomes" id="UP001058098"/>
    </source>
</evidence>
<name>A0ABY5QV50_9HYPH</name>
<proteinExistence type="predicted"/>
<dbReference type="Proteomes" id="UP001058098">
    <property type="component" value="Chromosome"/>
</dbReference>
<keyword evidence="2" id="KW-1185">Reference proteome</keyword>
<dbReference type="EMBL" id="CP062229">
    <property type="protein sequence ID" value="UVC15095.1"/>
    <property type="molecule type" value="Genomic_DNA"/>
</dbReference>
<dbReference type="RefSeq" id="WP_258119699.1">
    <property type="nucleotide sequence ID" value="NZ_CP062229.1"/>
</dbReference>
<sequence length="63" mass="6735">MSFRTAEDPTLIYSKTAASPNLLGLSRHSHSIVSSHDNRLILNGNLVLLNTGTGRGAVKNLGF</sequence>
<evidence type="ECO:0000313" key="1">
    <source>
        <dbReference type="EMBL" id="UVC15095.1"/>
    </source>
</evidence>
<organism evidence="1 2">
    <name type="scientific">Mesorhizobium onobrychidis</name>
    <dbReference type="NCBI Taxonomy" id="2775404"/>
    <lineage>
        <taxon>Bacteria</taxon>
        <taxon>Pseudomonadati</taxon>
        <taxon>Pseudomonadota</taxon>
        <taxon>Alphaproteobacteria</taxon>
        <taxon>Hyphomicrobiales</taxon>
        <taxon>Phyllobacteriaceae</taxon>
        <taxon>Mesorhizobium</taxon>
    </lineage>
</organism>